<evidence type="ECO:0000256" key="1">
    <source>
        <dbReference type="ARBA" id="ARBA00022679"/>
    </source>
</evidence>
<name>A0A1I0B0F9_9FIRM</name>
<dbReference type="SUPFAM" id="SSF52794">
    <property type="entry name" value="PTS system IIB component-like"/>
    <property type="match status" value="1"/>
</dbReference>
<dbReference type="PROSITE" id="PS51099">
    <property type="entry name" value="PTS_EIIB_TYPE_2"/>
    <property type="match status" value="1"/>
</dbReference>
<dbReference type="InterPro" id="IPR003501">
    <property type="entry name" value="PTS_EIIB_2/3"/>
</dbReference>
<evidence type="ECO:0000259" key="2">
    <source>
        <dbReference type="PROSITE" id="PS51099"/>
    </source>
</evidence>
<gene>
    <name evidence="3" type="ORF">SAMN04488598_11643</name>
    <name evidence="4" type="ORF">SAMN04515652_1168</name>
</gene>
<dbReference type="Pfam" id="PF02302">
    <property type="entry name" value="PTS_IIB"/>
    <property type="match status" value="1"/>
</dbReference>
<dbReference type="Proteomes" id="UP000199519">
    <property type="component" value="Unassembled WGS sequence"/>
</dbReference>
<keyword evidence="6" id="KW-1185">Reference proteome</keyword>
<evidence type="ECO:0000313" key="5">
    <source>
        <dbReference type="Proteomes" id="UP000198612"/>
    </source>
</evidence>
<organism evidence="4 5">
    <name type="scientific">Halanaerobium congolense</name>
    <dbReference type="NCBI Taxonomy" id="54121"/>
    <lineage>
        <taxon>Bacteria</taxon>
        <taxon>Bacillati</taxon>
        <taxon>Bacillota</taxon>
        <taxon>Clostridia</taxon>
        <taxon>Halanaerobiales</taxon>
        <taxon>Halanaerobiaceae</taxon>
        <taxon>Halanaerobium</taxon>
    </lineage>
</organism>
<dbReference type="InterPro" id="IPR013011">
    <property type="entry name" value="PTS_EIIB_2"/>
</dbReference>
<evidence type="ECO:0000313" key="3">
    <source>
        <dbReference type="EMBL" id="SDF59841.1"/>
    </source>
</evidence>
<dbReference type="GO" id="GO:0009401">
    <property type="term" value="P:phosphoenolpyruvate-dependent sugar phosphotransferase system"/>
    <property type="evidence" value="ECO:0007669"/>
    <property type="project" value="InterPro"/>
</dbReference>
<keyword evidence="1" id="KW-0808">Transferase</keyword>
<dbReference type="EMBL" id="FNBJ01000016">
    <property type="protein sequence ID" value="SDF59841.1"/>
    <property type="molecule type" value="Genomic_DNA"/>
</dbReference>
<dbReference type="AlphaFoldDB" id="A0A1I0B0F9"/>
<dbReference type="Gene3D" id="3.40.50.2300">
    <property type="match status" value="1"/>
</dbReference>
<sequence>MKKTIIVACGTGIATSTVATTKVKKLCKENNIDCEIKQCKISEVNSYADEADLLVTTTISNKDYDFPVINAQSFLTGINEDQTLEEILNVLK</sequence>
<dbReference type="InterPro" id="IPR036095">
    <property type="entry name" value="PTS_EIIB-like_sf"/>
</dbReference>
<evidence type="ECO:0000313" key="6">
    <source>
        <dbReference type="Proteomes" id="UP000199519"/>
    </source>
</evidence>
<dbReference type="RefSeq" id="WP_089720221.1">
    <property type="nucleotide sequence ID" value="NZ_FNBJ01000016.1"/>
</dbReference>
<reference evidence="5 6" key="1">
    <citation type="submission" date="2016-10" db="EMBL/GenBank/DDBJ databases">
        <authorList>
            <person name="Varghese N."/>
            <person name="Submissions S."/>
        </authorList>
    </citation>
    <scope>NUCLEOTIDE SEQUENCE [LARGE SCALE GENOMIC DNA]</scope>
    <source>
        <strain evidence="3 6">WG2</strain>
        <strain evidence="4 5">WG5</strain>
    </source>
</reference>
<dbReference type="EMBL" id="FOHG01000016">
    <property type="protein sequence ID" value="SES99786.1"/>
    <property type="molecule type" value="Genomic_DNA"/>
</dbReference>
<evidence type="ECO:0000313" key="4">
    <source>
        <dbReference type="EMBL" id="SES99786.1"/>
    </source>
</evidence>
<proteinExistence type="predicted"/>
<accession>A0A1I0B0F9</accession>
<feature type="domain" description="PTS EIIB type-2" evidence="2">
    <location>
        <begin position="3"/>
        <end position="92"/>
    </location>
</feature>
<protein>
    <submittedName>
        <fullName evidence="4">PTS system IIB component, Gat family</fullName>
    </submittedName>
</protein>
<dbReference type="CDD" id="cd05566">
    <property type="entry name" value="PTS_IIB_galactitol"/>
    <property type="match status" value="1"/>
</dbReference>
<dbReference type="Proteomes" id="UP000198612">
    <property type="component" value="Unassembled WGS sequence"/>
</dbReference>
<dbReference type="GO" id="GO:0008982">
    <property type="term" value="F:protein-N(PI)-phosphohistidine-sugar phosphotransferase activity"/>
    <property type="evidence" value="ECO:0007669"/>
    <property type="project" value="InterPro"/>
</dbReference>